<evidence type="ECO:0000256" key="4">
    <source>
        <dbReference type="ARBA" id="ARBA00022989"/>
    </source>
</evidence>
<evidence type="ECO:0000256" key="3">
    <source>
        <dbReference type="ARBA" id="ARBA00022729"/>
    </source>
</evidence>
<dbReference type="AlphaFoldDB" id="A0A7J8F066"/>
<evidence type="ECO:0000256" key="5">
    <source>
        <dbReference type="ARBA" id="ARBA00023136"/>
    </source>
</evidence>
<proteinExistence type="predicted"/>
<dbReference type="InterPro" id="IPR003961">
    <property type="entry name" value="FN3_dom"/>
</dbReference>
<keyword evidence="12" id="KW-1185">Reference proteome</keyword>
<evidence type="ECO:0000256" key="7">
    <source>
        <dbReference type="ARBA" id="ARBA00023180"/>
    </source>
</evidence>
<evidence type="ECO:0000256" key="8">
    <source>
        <dbReference type="SAM" id="MobiDB-lite"/>
    </source>
</evidence>
<dbReference type="EMBL" id="JACASE010000008">
    <property type="protein sequence ID" value="KAF6440789.1"/>
    <property type="molecule type" value="Genomic_DNA"/>
</dbReference>
<feature type="transmembrane region" description="Helical" evidence="9">
    <location>
        <begin position="268"/>
        <end position="286"/>
    </location>
</feature>
<comment type="subcellular location">
    <subcellularLocation>
        <location evidence="1">Membrane</location>
        <topology evidence="1">Single-pass type I membrane protein</topology>
    </subcellularLocation>
</comment>
<evidence type="ECO:0000313" key="12">
    <source>
        <dbReference type="Proteomes" id="UP000593571"/>
    </source>
</evidence>
<keyword evidence="5 9" id="KW-0472">Membrane</keyword>
<dbReference type="Proteomes" id="UP000593571">
    <property type="component" value="Unassembled WGS sequence"/>
</dbReference>
<name>A0A7J8F066_ROUAE</name>
<keyword evidence="7" id="KW-0325">Glycoprotein</keyword>
<feature type="region of interest" description="Disordered" evidence="8">
    <location>
        <begin position="405"/>
        <end position="425"/>
    </location>
</feature>
<evidence type="ECO:0000313" key="11">
    <source>
        <dbReference type="EMBL" id="KAF6440789.1"/>
    </source>
</evidence>
<organism evidence="11 12">
    <name type="scientific">Rousettus aegyptiacus</name>
    <name type="common">Egyptian fruit bat</name>
    <name type="synonym">Pteropus aegyptiacus</name>
    <dbReference type="NCBI Taxonomy" id="9407"/>
    <lineage>
        <taxon>Eukaryota</taxon>
        <taxon>Metazoa</taxon>
        <taxon>Chordata</taxon>
        <taxon>Craniata</taxon>
        <taxon>Vertebrata</taxon>
        <taxon>Euteleostomi</taxon>
        <taxon>Mammalia</taxon>
        <taxon>Eutheria</taxon>
        <taxon>Laurasiatheria</taxon>
        <taxon>Chiroptera</taxon>
        <taxon>Yinpterochiroptera</taxon>
        <taxon>Pteropodoidea</taxon>
        <taxon>Pteropodidae</taxon>
        <taxon>Rousettinae</taxon>
        <taxon>Rousettus</taxon>
    </lineage>
</organism>
<dbReference type="GO" id="GO:0016064">
    <property type="term" value="P:immunoglobulin mediated immune response"/>
    <property type="evidence" value="ECO:0007669"/>
    <property type="project" value="TreeGrafter"/>
</dbReference>
<dbReference type="PROSITE" id="PS50853">
    <property type="entry name" value="FN3"/>
    <property type="match status" value="1"/>
</dbReference>
<evidence type="ECO:0000256" key="2">
    <source>
        <dbReference type="ARBA" id="ARBA00022692"/>
    </source>
</evidence>
<dbReference type="PANTHER" id="PTHR23037">
    <property type="entry name" value="CYTOKINE RECEPTOR"/>
    <property type="match status" value="1"/>
</dbReference>
<accession>A0A7J8F066</accession>
<dbReference type="PANTHER" id="PTHR23037:SF29">
    <property type="entry name" value="INTERLEUKIN-9 RECEPTOR"/>
    <property type="match status" value="1"/>
</dbReference>
<keyword evidence="2 9" id="KW-0812">Transmembrane</keyword>
<dbReference type="Gene3D" id="2.60.40.10">
    <property type="entry name" value="Immunoglobulins"/>
    <property type="match status" value="1"/>
</dbReference>
<dbReference type="SUPFAM" id="SSF49265">
    <property type="entry name" value="Fibronectin type III"/>
    <property type="match status" value="1"/>
</dbReference>
<evidence type="ECO:0000256" key="1">
    <source>
        <dbReference type="ARBA" id="ARBA00004479"/>
    </source>
</evidence>
<dbReference type="GO" id="GO:0004919">
    <property type="term" value="F:interleukin-9 receptor activity"/>
    <property type="evidence" value="ECO:0007669"/>
    <property type="project" value="TreeGrafter"/>
</dbReference>
<gene>
    <name evidence="11" type="ORF">HJG63_006740</name>
</gene>
<protein>
    <submittedName>
        <fullName evidence="11">Interleukin 9 receptor</fullName>
    </submittedName>
</protein>
<evidence type="ECO:0000256" key="6">
    <source>
        <dbReference type="ARBA" id="ARBA00023170"/>
    </source>
</evidence>
<comment type="caution">
    <text evidence="11">The sequence shown here is derived from an EMBL/GenBank/DDBJ whole genome shotgun (WGS) entry which is preliminary data.</text>
</comment>
<evidence type="ECO:0000259" key="10">
    <source>
        <dbReference type="PROSITE" id="PS50853"/>
    </source>
</evidence>
<keyword evidence="4 9" id="KW-1133">Transmembrane helix</keyword>
<dbReference type="GO" id="GO:0009897">
    <property type="term" value="C:external side of plasma membrane"/>
    <property type="evidence" value="ECO:0007669"/>
    <property type="project" value="TreeGrafter"/>
</dbReference>
<feature type="domain" description="Fibronectin type-III" evidence="10">
    <location>
        <begin position="144"/>
        <end position="252"/>
    </location>
</feature>
<dbReference type="GO" id="GO:0019983">
    <property type="term" value="F:interleukin-9 binding"/>
    <property type="evidence" value="ECO:0007669"/>
    <property type="project" value="TreeGrafter"/>
</dbReference>
<keyword evidence="3" id="KW-0732">Signal</keyword>
<sequence>MPLGRRKGSWTLESEAPKRGMGAWLLVCGWVGLGVLAPGEGGGLGPGTFTCLTNNILRIDCHWSTPELGQGSSPWLLFTRNHEPGSKHRCAFRVSTCTVELPPEEVLLPSDNFTITLHRNISGKEQVSLVDPQYLPRRHVKLDPPSDLQSNISSGSYVLTWSISRTLEPLASLLSYELAFKRQEEAWEQAQHKGHITGVTQLTLEAVELGRGSTYEARLRVQLITPEDAVAEQERYEGQWSEWCQPVFFPILQRQDPLIAPLGQTNSILVAVAIFLLLTSMTYLLFKLSPRVKSTFYKNVPSPVAFFQPLYSVHNGNFQTWAGAHKAGMPLSQDYVGAPHGALESSVQEAIASLTYDLVDSWPSVGLEEEEGTGTILPADVSSAVLGWEGQPQAYLPQEEWVFASPTRPAPPQSEGSGSDYCALA</sequence>
<dbReference type="InterPro" id="IPR036116">
    <property type="entry name" value="FN3_sf"/>
</dbReference>
<evidence type="ECO:0000256" key="9">
    <source>
        <dbReference type="SAM" id="Phobius"/>
    </source>
</evidence>
<reference evidence="11 12" key="1">
    <citation type="journal article" date="2020" name="Nature">
        <title>Six reference-quality genomes reveal evolution of bat adaptations.</title>
        <authorList>
            <person name="Jebb D."/>
            <person name="Huang Z."/>
            <person name="Pippel M."/>
            <person name="Hughes G.M."/>
            <person name="Lavrichenko K."/>
            <person name="Devanna P."/>
            <person name="Winkler S."/>
            <person name="Jermiin L.S."/>
            <person name="Skirmuntt E.C."/>
            <person name="Katzourakis A."/>
            <person name="Burkitt-Gray L."/>
            <person name="Ray D.A."/>
            <person name="Sullivan K.A.M."/>
            <person name="Roscito J.G."/>
            <person name="Kirilenko B.M."/>
            <person name="Davalos L.M."/>
            <person name="Corthals A.P."/>
            <person name="Power M.L."/>
            <person name="Jones G."/>
            <person name="Ransome R.D."/>
            <person name="Dechmann D.K.N."/>
            <person name="Locatelli A.G."/>
            <person name="Puechmaille S.J."/>
            <person name="Fedrigo O."/>
            <person name="Jarvis E.D."/>
            <person name="Hiller M."/>
            <person name="Vernes S.C."/>
            <person name="Myers E.W."/>
            <person name="Teeling E.C."/>
        </authorList>
    </citation>
    <scope>NUCLEOTIDE SEQUENCE [LARGE SCALE GENOMIC DNA]</scope>
    <source>
        <strain evidence="11">MRouAeg1</strain>
        <tissue evidence="11">Muscle</tissue>
    </source>
</reference>
<dbReference type="InterPro" id="IPR013783">
    <property type="entry name" value="Ig-like_fold"/>
</dbReference>
<keyword evidence="6 11" id="KW-0675">Receptor</keyword>